<dbReference type="GO" id="GO:0003700">
    <property type="term" value="F:DNA-binding transcription factor activity"/>
    <property type="evidence" value="ECO:0007669"/>
    <property type="project" value="InterPro"/>
</dbReference>
<evidence type="ECO:0000313" key="11">
    <source>
        <dbReference type="Proteomes" id="UP000639772"/>
    </source>
</evidence>
<feature type="compositionally biased region" description="Basic and acidic residues" evidence="6">
    <location>
        <begin position="18"/>
        <end position="28"/>
    </location>
</feature>
<dbReference type="GO" id="GO:0005634">
    <property type="term" value="C:nucleus"/>
    <property type="evidence" value="ECO:0007669"/>
    <property type="project" value="UniProtKB-SubCell"/>
</dbReference>
<evidence type="ECO:0000256" key="2">
    <source>
        <dbReference type="ARBA" id="ARBA00023015"/>
    </source>
</evidence>
<dbReference type="GO" id="GO:0046982">
    <property type="term" value="F:protein heterodimerization activity"/>
    <property type="evidence" value="ECO:0007669"/>
    <property type="project" value="UniProtKB-ARBA"/>
</dbReference>
<name>A0A835U7A5_VANPL</name>
<evidence type="ECO:0000256" key="4">
    <source>
        <dbReference type="ARBA" id="ARBA00023163"/>
    </source>
</evidence>
<comment type="subcellular location">
    <subcellularLocation>
        <location evidence="1">Nucleus</location>
    </subcellularLocation>
</comment>
<dbReference type="PANTHER" id="PTHR45764">
    <property type="entry name" value="BZIP TRANSCRIPTION FACTOR 44"/>
    <property type="match status" value="1"/>
</dbReference>
<dbReference type="EMBL" id="JADCNL010000106">
    <property type="protein sequence ID" value="KAG0450550.1"/>
    <property type="molecule type" value="Genomic_DNA"/>
</dbReference>
<dbReference type="GO" id="GO:0045893">
    <property type="term" value="P:positive regulation of DNA-templated transcription"/>
    <property type="evidence" value="ECO:0007669"/>
    <property type="project" value="TreeGrafter"/>
</dbReference>
<dbReference type="SUPFAM" id="SSF57959">
    <property type="entry name" value="Leucine zipper domain"/>
    <property type="match status" value="1"/>
</dbReference>
<evidence type="ECO:0000256" key="5">
    <source>
        <dbReference type="ARBA" id="ARBA00023242"/>
    </source>
</evidence>
<keyword evidence="5" id="KW-0539">Nucleus</keyword>
<dbReference type="PANTHER" id="PTHR45764:SF38">
    <property type="entry name" value="BZIP TRANSCRIPTION FACTOR 44"/>
    <property type="match status" value="1"/>
</dbReference>
<comment type="caution">
    <text evidence="8">The sequence shown here is derived from an EMBL/GenBank/DDBJ whole genome shotgun (WGS) entry which is preliminary data.</text>
</comment>
<dbReference type="InterPro" id="IPR004827">
    <property type="entry name" value="bZIP"/>
</dbReference>
<dbReference type="GO" id="GO:0000976">
    <property type="term" value="F:transcription cis-regulatory region binding"/>
    <property type="evidence" value="ECO:0007669"/>
    <property type="project" value="TreeGrafter"/>
</dbReference>
<dbReference type="Gene3D" id="1.20.5.170">
    <property type="match status" value="1"/>
</dbReference>
<dbReference type="Proteomes" id="UP000639772">
    <property type="component" value="Unassembled WGS sequence"/>
</dbReference>
<evidence type="ECO:0000259" key="7">
    <source>
        <dbReference type="PROSITE" id="PS50217"/>
    </source>
</evidence>
<dbReference type="PROSITE" id="PS00036">
    <property type="entry name" value="BZIP_BASIC"/>
    <property type="match status" value="1"/>
</dbReference>
<keyword evidence="2" id="KW-0805">Transcription regulation</keyword>
<dbReference type="EMBL" id="JADCNM010000107">
    <property type="protein sequence ID" value="KAG0450618.1"/>
    <property type="molecule type" value="Genomic_DNA"/>
</dbReference>
<sequence length="129" mass="15132">MMLMEDERKRKRMVSNRESARRSRMRKQEHLGELLDQVARFQSDNSKLSPEVILRSEKHAALEEENRLLRNQVMGLADRLRSLNTVLKFVEKASGMAMDIQEIPYPLLMPWHFPCTPKPVMASADVFEY</sequence>
<feature type="domain" description="BZIP" evidence="7">
    <location>
        <begin position="6"/>
        <end position="69"/>
    </location>
</feature>
<proteinExistence type="predicted"/>
<dbReference type="SMART" id="SM00338">
    <property type="entry name" value="BRLZ"/>
    <property type="match status" value="1"/>
</dbReference>
<dbReference type="PROSITE" id="PS50217">
    <property type="entry name" value="BZIP"/>
    <property type="match status" value="1"/>
</dbReference>
<dbReference type="InterPro" id="IPR046347">
    <property type="entry name" value="bZIP_sf"/>
</dbReference>
<dbReference type="CDD" id="cd14702">
    <property type="entry name" value="bZIP_plant_GBF1"/>
    <property type="match status" value="1"/>
</dbReference>
<evidence type="ECO:0000313" key="9">
    <source>
        <dbReference type="EMBL" id="KAG0450618.1"/>
    </source>
</evidence>
<evidence type="ECO:0000313" key="10">
    <source>
        <dbReference type="Proteomes" id="UP000636800"/>
    </source>
</evidence>
<gene>
    <name evidence="9" type="ORF">HPP92_026648</name>
    <name evidence="8" type="ORF">HPP92_026865</name>
</gene>
<evidence type="ECO:0000313" key="8">
    <source>
        <dbReference type="EMBL" id="KAG0450550.1"/>
    </source>
</evidence>
<evidence type="ECO:0000256" key="1">
    <source>
        <dbReference type="ARBA" id="ARBA00004123"/>
    </source>
</evidence>
<dbReference type="Pfam" id="PF00170">
    <property type="entry name" value="bZIP_1"/>
    <property type="match status" value="1"/>
</dbReference>
<reference evidence="10 11" key="1">
    <citation type="journal article" date="2020" name="Nat. Food">
        <title>A phased Vanilla planifolia genome enables genetic improvement of flavour and production.</title>
        <authorList>
            <person name="Hasing T."/>
            <person name="Tang H."/>
            <person name="Brym M."/>
            <person name="Khazi F."/>
            <person name="Huang T."/>
            <person name="Chambers A.H."/>
        </authorList>
    </citation>
    <scope>NUCLEOTIDE SEQUENCE [LARGE SCALE GENOMIC DNA]</scope>
    <source>
        <tissue evidence="8">Leaf</tissue>
    </source>
</reference>
<dbReference type="AlphaFoldDB" id="A0A835U7A5"/>
<feature type="region of interest" description="Disordered" evidence="6">
    <location>
        <begin position="1"/>
        <end position="28"/>
    </location>
</feature>
<accession>A0A835U7A5</accession>
<dbReference type="OrthoDB" id="551672at2759"/>
<evidence type="ECO:0000256" key="3">
    <source>
        <dbReference type="ARBA" id="ARBA00023125"/>
    </source>
</evidence>
<keyword evidence="4" id="KW-0804">Transcription</keyword>
<dbReference type="FunFam" id="1.20.5.170:FF:000020">
    <property type="entry name" value="BZIP transcription factor"/>
    <property type="match status" value="1"/>
</dbReference>
<evidence type="ECO:0000256" key="6">
    <source>
        <dbReference type="SAM" id="MobiDB-lite"/>
    </source>
</evidence>
<dbReference type="InterPro" id="IPR045314">
    <property type="entry name" value="bZIP_plant_GBF1"/>
</dbReference>
<protein>
    <recommendedName>
        <fullName evidence="7">BZIP domain-containing protein</fullName>
    </recommendedName>
</protein>
<dbReference type="Proteomes" id="UP000636800">
    <property type="component" value="Unassembled WGS sequence"/>
</dbReference>
<organism evidence="8 10">
    <name type="scientific">Vanilla planifolia</name>
    <name type="common">Vanilla</name>
    <dbReference type="NCBI Taxonomy" id="51239"/>
    <lineage>
        <taxon>Eukaryota</taxon>
        <taxon>Viridiplantae</taxon>
        <taxon>Streptophyta</taxon>
        <taxon>Embryophyta</taxon>
        <taxon>Tracheophyta</taxon>
        <taxon>Spermatophyta</taxon>
        <taxon>Magnoliopsida</taxon>
        <taxon>Liliopsida</taxon>
        <taxon>Asparagales</taxon>
        <taxon>Orchidaceae</taxon>
        <taxon>Vanilloideae</taxon>
        <taxon>Vanilleae</taxon>
        <taxon>Vanilla</taxon>
    </lineage>
</organism>
<keyword evidence="3" id="KW-0238">DNA-binding</keyword>
<keyword evidence="10" id="KW-1185">Reference proteome</keyword>